<comment type="caution">
    <text evidence="2">The sequence shown here is derived from an EMBL/GenBank/DDBJ whole genome shotgun (WGS) entry which is preliminary data.</text>
</comment>
<dbReference type="PANTHER" id="PTHR33055">
    <property type="entry name" value="TRANSPOSASE FOR INSERTION SEQUENCE ELEMENT IS1111A"/>
    <property type="match status" value="1"/>
</dbReference>
<reference evidence="3" key="1">
    <citation type="journal article" date="2019" name="Int. J. Syst. Evol. Microbiol.">
        <title>The Global Catalogue of Microorganisms (GCM) 10K type strain sequencing project: providing services to taxonomists for standard genome sequencing and annotation.</title>
        <authorList>
            <consortium name="The Broad Institute Genomics Platform"/>
            <consortium name="The Broad Institute Genome Sequencing Center for Infectious Disease"/>
            <person name="Wu L."/>
            <person name="Ma J."/>
        </authorList>
    </citation>
    <scope>NUCLEOTIDE SEQUENCE [LARGE SCALE GENOMIC DNA]</scope>
    <source>
        <strain evidence="3">ICMP 19515</strain>
    </source>
</reference>
<protein>
    <submittedName>
        <fullName evidence="2">Transposase</fullName>
    </submittedName>
</protein>
<evidence type="ECO:0000313" key="3">
    <source>
        <dbReference type="Proteomes" id="UP001595648"/>
    </source>
</evidence>
<evidence type="ECO:0000313" key="2">
    <source>
        <dbReference type="EMBL" id="MFC3321016.1"/>
    </source>
</evidence>
<dbReference type="PANTHER" id="PTHR33055:SF3">
    <property type="entry name" value="PUTATIVE TRANSPOSASE FOR IS117-RELATED"/>
    <property type="match status" value="1"/>
</dbReference>
<name>A0ABV7MGN8_9HYPH</name>
<gene>
    <name evidence="2" type="ORF">ACFOJ9_04350</name>
</gene>
<accession>A0ABV7MGN8</accession>
<dbReference type="Proteomes" id="UP001595648">
    <property type="component" value="Unassembled WGS sequence"/>
</dbReference>
<proteinExistence type="predicted"/>
<dbReference type="RefSeq" id="WP_378977046.1">
    <property type="nucleotide sequence ID" value="NZ_JBHRVD010000001.1"/>
</dbReference>
<dbReference type="InterPro" id="IPR047650">
    <property type="entry name" value="Transpos_IS110"/>
</dbReference>
<evidence type="ECO:0000259" key="1">
    <source>
        <dbReference type="Pfam" id="PF01548"/>
    </source>
</evidence>
<organism evidence="2 3">
    <name type="scientific">Mesorhizobium cantuariense</name>
    <dbReference type="NCBI Taxonomy" id="1300275"/>
    <lineage>
        <taxon>Bacteria</taxon>
        <taxon>Pseudomonadati</taxon>
        <taxon>Pseudomonadota</taxon>
        <taxon>Alphaproteobacteria</taxon>
        <taxon>Hyphomicrobiales</taxon>
        <taxon>Phyllobacteriaceae</taxon>
        <taxon>Mesorhizobium</taxon>
    </lineage>
</organism>
<dbReference type="EMBL" id="JBHRVD010000001">
    <property type="protein sequence ID" value="MFC3321016.1"/>
    <property type="molecule type" value="Genomic_DNA"/>
</dbReference>
<dbReference type="Pfam" id="PF01548">
    <property type="entry name" value="DEDD_Tnp_IS110"/>
    <property type="match status" value="1"/>
</dbReference>
<keyword evidence="3" id="KW-1185">Reference proteome</keyword>
<feature type="domain" description="Transposase IS110-like N-terminal" evidence="1">
    <location>
        <begin position="8"/>
        <end position="113"/>
    </location>
</feature>
<dbReference type="InterPro" id="IPR002525">
    <property type="entry name" value="Transp_IS110-like_N"/>
</dbReference>
<sequence>MIAERLKRWNGHLAKVGLETGSMTPWLYHELKDLGFPVICMDARRAADALKARPEKTDKADAQALAEILASGLYSAVHVKTMESHRLKALLGAREQLVNVKRQLYGQVRGLLRNSSQM</sequence>